<reference evidence="6 7" key="1">
    <citation type="submission" date="2018-06" db="EMBL/GenBank/DDBJ databases">
        <title>The Genome of Cuscuta australis (Dodder) Provides Insight into the Evolution of Plant Parasitism.</title>
        <authorList>
            <person name="Liu H."/>
        </authorList>
    </citation>
    <scope>NUCLEOTIDE SEQUENCE [LARGE SCALE GENOMIC DNA]</scope>
    <source>
        <strain evidence="7">cv. Yunnan</strain>
        <tissue evidence="6">Vines</tissue>
    </source>
</reference>
<dbReference type="InterPro" id="IPR011990">
    <property type="entry name" value="TPR-like_helical_dom_sf"/>
</dbReference>
<dbReference type="Gene3D" id="1.25.40.10">
    <property type="entry name" value="Tetratricopeptide repeat domain"/>
    <property type="match status" value="4"/>
</dbReference>
<feature type="repeat" description="PPR" evidence="4">
    <location>
        <begin position="376"/>
        <end position="410"/>
    </location>
</feature>
<dbReference type="FunFam" id="1.25.40.10:FF:000090">
    <property type="entry name" value="Pentatricopeptide repeat-containing protein, chloroplastic"/>
    <property type="match status" value="1"/>
</dbReference>
<dbReference type="InterPro" id="IPR032867">
    <property type="entry name" value="DYW_dom"/>
</dbReference>
<proteinExistence type="inferred from homology"/>
<dbReference type="NCBIfam" id="TIGR00756">
    <property type="entry name" value="PPR"/>
    <property type="match status" value="3"/>
</dbReference>
<dbReference type="InterPro" id="IPR046960">
    <property type="entry name" value="PPR_At4g14850-like_plant"/>
</dbReference>
<feature type="repeat" description="PPR" evidence="4">
    <location>
        <begin position="170"/>
        <end position="204"/>
    </location>
</feature>
<feature type="repeat" description="PPR" evidence="4">
    <location>
        <begin position="274"/>
        <end position="308"/>
    </location>
</feature>
<evidence type="ECO:0000256" key="4">
    <source>
        <dbReference type="PROSITE-ProRule" id="PRU00708"/>
    </source>
</evidence>
<dbReference type="Proteomes" id="UP000249390">
    <property type="component" value="Unassembled WGS sequence"/>
</dbReference>
<dbReference type="GO" id="GO:0009451">
    <property type="term" value="P:RNA modification"/>
    <property type="evidence" value="ECO:0007669"/>
    <property type="project" value="InterPro"/>
</dbReference>
<dbReference type="PROSITE" id="PS51375">
    <property type="entry name" value="PPR"/>
    <property type="match status" value="4"/>
</dbReference>
<dbReference type="PANTHER" id="PTHR24015">
    <property type="entry name" value="OS07G0578800 PROTEIN-RELATED"/>
    <property type="match status" value="1"/>
</dbReference>
<dbReference type="PANTHER" id="PTHR24015:SF2033">
    <property type="entry name" value="PENTATRICOPEPTIDE REPEAT-CONTAINING PROTEIN"/>
    <property type="match status" value="1"/>
</dbReference>
<comment type="similarity">
    <text evidence="3">Belongs to the PPR family. PCMP-E subfamily.</text>
</comment>
<dbReference type="Pfam" id="PF01535">
    <property type="entry name" value="PPR"/>
    <property type="match status" value="6"/>
</dbReference>
<feature type="repeat" description="PPR" evidence="4">
    <location>
        <begin position="69"/>
        <end position="103"/>
    </location>
</feature>
<dbReference type="FunFam" id="1.25.40.10:FF:000196">
    <property type="entry name" value="Pentatricopeptide repeat-containing protein At4g14850"/>
    <property type="match status" value="1"/>
</dbReference>
<dbReference type="Pfam" id="PF13041">
    <property type="entry name" value="PPR_2"/>
    <property type="match status" value="2"/>
</dbReference>
<keyword evidence="2" id="KW-0677">Repeat</keyword>
<evidence type="ECO:0000313" key="7">
    <source>
        <dbReference type="Proteomes" id="UP000249390"/>
    </source>
</evidence>
<comment type="caution">
    <text evidence="6">The sequence shown here is derived from an EMBL/GenBank/DDBJ whole genome shotgun (WGS) entry which is preliminary data.</text>
</comment>
<dbReference type="AlphaFoldDB" id="A0A328DG74"/>
<dbReference type="Pfam" id="PF20431">
    <property type="entry name" value="E_motif"/>
    <property type="match status" value="1"/>
</dbReference>
<evidence type="ECO:0000313" key="6">
    <source>
        <dbReference type="EMBL" id="RAL44785.1"/>
    </source>
</evidence>
<dbReference type="GO" id="GO:0003723">
    <property type="term" value="F:RNA binding"/>
    <property type="evidence" value="ECO:0007669"/>
    <property type="project" value="InterPro"/>
</dbReference>
<evidence type="ECO:0000256" key="2">
    <source>
        <dbReference type="ARBA" id="ARBA00022737"/>
    </source>
</evidence>
<keyword evidence="7" id="KW-1185">Reference proteome</keyword>
<feature type="domain" description="DYW" evidence="5">
    <location>
        <begin position="593"/>
        <end position="691"/>
    </location>
</feature>
<accession>A0A328DG74</accession>
<dbReference type="InterPro" id="IPR046848">
    <property type="entry name" value="E_motif"/>
</dbReference>
<evidence type="ECO:0000259" key="5">
    <source>
        <dbReference type="Pfam" id="PF14432"/>
    </source>
</evidence>
<name>A0A328DG74_9ASTE</name>
<sequence length="691" mass="78137">MLERQRLAEALRSCAKNSVIDQGKLVHGATVRRCYGSDLMINNDLIDMYAKCSWIVSARKVFDKMPSRNVVSWTALMCGYLQTGIAKDSLFLLPQMIRSKARPNGFTFSTNFKACGILGAIEIGRQIHCFCGKSGFEWDAVVGNALIDMYARCGKIGDAEKMFYVMPYRGQITWNSMISGYALEGMGEKCLTLFKQMQVHGKTPDNFTFASTFKACTTLRAIREGNQIHAFLIVRGFPLSGDKITSGALIDLYAKSGTHLFEAQKVFDHVLQKSVLCWTPLIIGYAQQGDLVKALSLFRELRVEREVPIDEILVSSLMGVFADFSLVELGKQLHSYSIKLPCSLNTPVSNSVIDMYLKCGFIHEAERLFDGLNKKSVITWTTMITGYGKYGSGKKAVELFKKMEANKFEPDEITYLALLTACSHSGLMEASQEYFSKLCNEGKVKPQMEHYSCMVDALGRAGRLTEAKNLIEDNMSLKANPEIWKTLLSACRTHKNVDLGAEVGEILLRLESDNPSNYVMVSNLYADAKNWKLCEDLRYLAKAKGLKKEAGRSWVEIKKKMYFFYNRDERHPETESIHKILKEMETRMKTELGYSHMVNFSLHDVEDESREESLMFHSEKLAIGLALLNDVENGVNVAEPIRVFKNLRVCGDCHEFIKGLSKILKDKIFLVRDANRFHKFENGDCSCGDYW</sequence>
<organism evidence="6 7">
    <name type="scientific">Cuscuta australis</name>
    <dbReference type="NCBI Taxonomy" id="267555"/>
    <lineage>
        <taxon>Eukaryota</taxon>
        <taxon>Viridiplantae</taxon>
        <taxon>Streptophyta</taxon>
        <taxon>Embryophyta</taxon>
        <taxon>Tracheophyta</taxon>
        <taxon>Spermatophyta</taxon>
        <taxon>Magnoliopsida</taxon>
        <taxon>eudicotyledons</taxon>
        <taxon>Gunneridae</taxon>
        <taxon>Pentapetalae</taxon>
        <taxon>asterids</taxon>
        <taxon>lamiids</taxon>
        <taxon>Solanales</taxon>
        <taxon>Convolvulaceae</taxon>
        <taxon>Cuscuteae</taxon>
        <taxon>Cuscuta</taxon>
        <taxon>Cuscuta subgen. Grammica</taxon>
        <taxon>Cuscuta sect. Cleistogrammica</taxon>
    </lineage>
</organism>
<evidence type="ECO:0000256" key="3">
    <source>
        <dbReference type="ARBA" id="ARBA00061659"/>
    </source>
</evidence>
<gene>
    <name evidence="6" type="ORF">DM860_003544</name>
</gene>
<dbReference type="GO" id="GO:0008270">
    <property type="term" value="F:zinc ion binding"/>
    <property type="evidence" value="ECO:0007669"/>
    <property type="project" value="InterPro"/>
</dbReference>
<dbReference type="InterPro" id="IPR002885">
    <property type="entry name" value="PPR_rpt"/>
</dbReference>
<protein>
    <recommendedName>
        <fullName evidence="5">DYW domain-containing protein</fullName>
    </recommendedName>
</protein>
<evidence type="ECO:0000256" key="1">
    <source>
        <dbReference type="ARBA" id="ARBA00006643"/>
    </source>
</evidence>
<comment type="similarity">
    <text evidence="1">Belongs to the PPR family. PCMP-H subfamily.</text>
</comment>
<dbReference type="FunFam" id="1.25.40.10:FF:000381">
    <property type="entry name" value="Pentatricopeptide repeat-containing protein"/>
    <property type="match status" value="1"/>
</dbReference>
<dbReference type="EMBL" id="NQVE01000142">
    <property type="protein sequence ID" value="RAL44785.1"/>
    <property type="molecule type" value="Genomic_DNA"/>
</dbReference>
<dbReference type="Pfam" id="PF14432">
    <property type="entry name" value="DYW_deaminase"/>
    <property type="match status" value="1"/>
</dbReference>